<proteinExistence type="predicted"/>
<sequence>MDRRLMALVFILSLFVLSEAMSTRAGDCSGRCRRQDSRGICRTVFACLSAPVPGASILNSFCRKRCHVLVHGKCRPNFSCLLGKKK</sequence>
<gene>
    <name evidence="2" type="ORF">SK128_015882</name>
</gene>
<evidence type="ECO:0000313" key="2">
    <source>
        <dbReference type="EMBL" id="KAK7086366.1"/>
    </source>
</evidence>
<accession>A0AAN9AGA6</accession>
<protein>
    <submittedName>
        <fullName evidence="2">Uncharacterized protein</fullName>
    </submittedName>
</protein>
<dbReference type="EMBL" id="JAXCGZ010000229">
    <property type="protein sequence ID" value="KAK7086366.1"/>
    <property type="molecule type" value="Genomic_DNA"/>
</dbReference>
<feature type="signal peptide" evidence="1">
    <location>
        <begin position="1"/>
        <end position="20"/>
    </location>
</feature>
<reference evidence="2 3" key="1">
    <citation type="submission" date="2023-11" db="EMBL/GenBank/DDBJ databases">
        <title>Halocaridina rubra genome assembly.</title>
        <authorList>
            <person name="Smith C."/>
        </authorList>
    </citation>
    <scope>NUCLEOTIDE SEQUENCE [LARGE SCALE GENOMIC DNA]</scope>
    <source>
        <strain evidence="2">EP-1</strain>
        <tissue evidence="2">Whole</tissue>
    </source>
</reference>
<evidence type="ECO:0000256" key="1">
    <source>
        <dbReference type="SAM" id="SignalP"/>
    </source>
</evidence>
<comment type="caution">
    <text evidence="2">The sequence shown here is derived from an EMBL/GenBank/DDBJ whole genome shotgun (WGS) entry which is preliminary data.</text>
</comment>
<name>A0AAN9AGA6_HALRR</name>
<feature type="chain" id="PRO_5042828329" evidence="1">
    <location>
        <begin position="21"/>
        <end position="86"/>
    </location>
</feature>
<keyword evidence="3" id="KW-1185">Reference proteome</keyword>
<keyword evidence="1" id="KW-0732">Signal</keyword>
<organism evidence="2 3">
    <name type="scientific">Halocaridina rubra</name>
    <name type="common">Hawaiian red shrimp</name>
    <dbReference type="NCBI Taxonomy" id="373956"/>
    <lineage>
        <taxon>Eukaryota</taxon>
        <taxon>Metazoa</taxon>
        <taxon>Ecdysozoa</taxon>
        <taxon>Arthropoda</taxon>
        <taxon>Crustacea</taxon>
        <taxon>Multicrustacea</taxon>
        <taxon>Malacostraca</taxon>
        <taxon>Eumalacostraca</taxon>
        <taxon>Eucarida</taxon>
        <taxon>Decapoda</taxon>
        <taxon>Pleocyemata</taxon>
        <taxon>Caridea</taxon>
        <taxon>Atyoidea</taxon>
        <taxon>Atyidae</taxon>
        <taxon>Halocaridina</taxon>
    </lineage>
</organism>
<dbReference type="AlphaFoldDB" id="A0AAN9AGA6"/>
<evidence type="ECO:0000313" key="3">
    <source>
        <dbReference type="Proteomes" id="UP001381693"/>
    </source>
</evidence>
<dbReference type="Proteomes" id="UP001381693">
    <property type="component" value="Unassembled WGS sequence"/>
</dbReference>